<keyword evidence="3" id="KW-0808">Transferase</keyword>
<dbReference type="GO" id="GO:0051753">
    <property type="term" value="F:mannan synthase activity"/>
    <property type="evidence" value="ECO:0007669"/>
    <property type="project" value="TreeGrafter"/>
</dbReference>
<dbReference type="EMBL" id="JAJJMB010011127">
    <property type="protein sequence ID" value="KAI3904134.1"/>
    <property type="molecule type" value="Genomic_DNA"/>
</dbReference>
<evidence type="ECO:0000256" key="3">
    <source>
        <dbReference type="ARBA" id="ARBA00022679"/>
    </source>
</evidence>
<accession>A0AAD4XDF7</accession>
<keyword evidence="7 8" id="KW-0472">Membrane</keyword>
<sequence>MEGFKQVVMDDWAPFITSYVHETLLQLTKYDIIRELGLIWNVIRSSIIVPVLTVSVYLSSVMILMVFVERLYMSGIIYYVMLSGFKPEKRYKFEAIDPVEDNVEEQGEVQKCTADYPMVLVQIPMYNERKVRFC</sequence>
<name>A0AAD4XDF7_9MAGN</name>
<dbReference type="PANTHER" id="PTHR32044:SF77">
    <property type="entry name" value="GLUCOMANNAN 4-BETA-MANNOSYLTRANSFERASE 9"/>
    <property type="match status" value="1"/>
</dbReference>
<keyword evidence="2" id="KW-0328">Glycosyltransferase</keyword>
<comment type="subcellular location">
    <subcellularLocation>
        <location evidence="1">Golgi apparatus membrane</location>
    </subcellularLocation>
</comment>
<evidence type="ECO:0000256" key="5">
    <source>
        <dbReference type="ARBA" id="ARBA00022989"/>
    </source>
</evidence>
<dbReference type="GO" id="GO:0000139">
    <property type="term" value="C:Golgi membrane"/>
    <property type="evidence" value="ECO:0007669"/>
    <property type="project" value="UniProtKB-SubCell"/>
</dbReference>
<dbReference type="AlphaFoldDB" id="A0AAD4XDF7"/>
<keyword evidence="10" id="KW-1185">Reference proteome</keyword>
<reference evidence="9" key="1">
    <citation type="submission" date="2022-04" db="EMBL/GenBank/DDBJ databases">
        <title>A functionally conserved STORR gene fusion in Papaver species that diverged 16.8 million years ago.</title>
        <authorList>
            <person name="Catania T."/>
        </authorList>
    </citation>
    <scope>NUCLEOTIDE SEQUENCE</scope>
    <source>
        <strain evidence="9">S-188037</strain>
    </source>
</reference>
<keyword evidence="4 8" id="KW-0812">Transmembrane</keyword>
<feature type="transmembrane region" description="Helical" evidence="8">
    <location>
        <begin position="47"/>
        <end position="68"/>
    </location>
</feature>
<keyword evidence="6" id="KW-0333">Golgi apparatus</keyword>
<evidence type="ECO:0000256" key="6">
    <source>
        <dbReference type="ARBA" id="ARBA00023034"/>
    </source>
</evidence>
<evidence type="ECO:0000256" key="7">
    <source>
        <dbReference type="ARBA" id="ARBA00023136"/>
    </source>
</evidence>
<gene>
    <name evidence="9" type="ORF">MKW98_021720</name>
</gene>
<dbReference type="PANTHER" id="PTHR32044">
    <property type="entry name" value="GLUCOMANNAN 4-BETA-MANNOSYLTRANSFERASE 9"/>
    <property type="match status" value="1"/>
</dbReference>
<dbReference type="Proteomes" id="UP001202328">
    <property type="component" value="Unassembled WGS sequence"/>
</dbReference>
<evidence type="ECO:0000313" key="10">
    <source>
        <dbReference type="Proteomes" id="UP001202328"/>
    </source>
</evidence>
<protein>
    <submittedName>
        <fullName evidence="9">Uncharacterized protein</fullName>
    </submittedName>
</protein>
<comment type="caution">
    <text evidence="9">The sequence shown here is derived from an EMBL/GenBank/DDBJ whole genome shotgun (WGS) entry which is preliminary data.</text>
</comment>
<evidence type="ECO:0000256" key="1">
    <source>
        <dbReference type="ARBA" id="ARBA00004394"/>
    </source>
</evidence>
<evidence type="ECO:0000256" key="2">
    <source>
        <dbReference type="ARBA" id="ARBA00022676"/>
    </source>
</evidence>
<evidence type="ECO:0000256" key="4">
    <source>
        <dbReference type="ARBA" id="ARBA00022692"/>
    </source>
</evidence>
<evidence type="ECO:0000313" key="9">
    <source>
        <dbReference type="EMBL" id="KAI3904134.1"/>
    </source>
</evidence>
<proteinExistence type="predicted"/>
<organism evidence="9 10">
    <name type="scientific">Papaver atlanticum</name>
    <dbReference type="NCBI Taxonomy" id="357466"/>
    <lineage>
        <taxon>Eukaryota</taxon>
        <taxon>Viridiplantae</taxon>
        <taxon>Streptophyta</taxon>
        <taxon>Embryophyta</taxon>
        <taxon>Tracheophyta</taxon>
        <taxon>Spermatophyta</taxon>
        <taxon>Magnoliopsida</taxon>
        <taxon>Ranunculales</taxon>
        <taxon>Papaveraceae</taxon>
        <taxon>Papaveroideae</taxon>
        <taxon>Papaver</taxon>
    </lineage>
</organism>
<evidence type="ECO:0000256" key="8">
    <source>
        <dbReference type="SAM" id="Phobius"/>
    </source>
</evidence>
<keyword evidence="5 8" id="KW-1133">Transmembrane helix</keyword>